<protein>
    <recommendedName>
        <fullName evidence="4">DUF1206 domain-containing protein</fullName>
    </recommendedName>
</protein>
<accession>A0ABW6I8Y8</accession>
<keyword evidence="1" id="KW-0472">Membrane</keyword>
<gene>
    <name evidence="2" type="ORF">ACFX5F_16180</name>
</gene>
<feature type="transmembrane region" description="Helical" evidence="1">
    <location>
        <begin position="52"/>
        <end position="73"/>
    </location>
</feature>
<organism evidence="2 3">
    <name type="scientific">Flavobacterium zhoui</name>
    <dbReference type="NCBI Taxonomy" id="3230414"/>
    <lineage>
        <taxon>Bacteria</taxon>
        <taxon>Pseudomonadati</taxon>
        <taxon>Bacteroidota</taxon>
        <taxon>Flavobacteriia</taxon>
        <taxon>Flavobacteriales</taxon>
        <taxon>Flavobacteriaceae</taxon>
        <taxon>Flavobacterium</taxon>
    </lineage>
</organism>
<keyword evidence="3" id="KW-1185">Reference proteome</keyword>
<sequence>MSLKKESTLNLIFIELFCLLVIWLVLKWKKKVDERNAKIIVGQIDFSTISKIRLWGIIITASTVFVLSFYEIAKRIYNYYY</sequence>
<keyword evidence="1" id="KW-1133">Transmembrane helix</keyword>
<evidence type="ECO:0000256" key="1">
    <source>
        <dbReference type="SAM" id="Phobius"/>
    </source>
</evidence>
<comment type="caution">
    <text evidence="2">The sequence shown here is derived from an EMBL/GenBank/DDBJ whole genome shotgun (WGS) entry which is preliminary data.</text>
</comment>
<dbReference type="RefSeq" id="WP_379853056.1">
    <property type="nucleotide sequence ID" value="NZ_JBHZPY010000034.1"/>
</dbReference>
<evidence type="ECO:0008006" key="4">
    <source>
        <dbReference type="Google" id="ProtNLM"/>
    </source>
</evidence>
<dbReference type="EMBL" id="JBHZPY010000034">
    <property type="protein sequence ID" value="MFE3872756.1"/>
    <property type="molecule type" value="Genomic_DNA"/>
</dbReference>
<reference evidence="2 3" key="1">
    <citation type="submission" date="2024-06" db="EMBL/GenBank/DDBJ databases">
        <title>Flavobacterium spp. isolated from glacier.</title>
        <authorList>
            <person name="Han D."/>
        </authorList>
    </citation>
    <scope>NUCLEOTIDE SEQUENCE [LARGE SCALE GENOMIC DNA]</scope>
    <source>
        <strain evidence="2 3">ZS1P70</strain>
    </source>
</reference>
<feature type="transmembrane region" description="Helical" evidence="1">
    <location>
        <begin position="7"/>
        <end position="26"/>
    </location>
</feature>
<name>A0ABW6I8Y8_9FLAO</name>
<dbReference type="Proteomes" id="UP001600107">
    <property type="component" value="Unassembled WGS sequence"/>
</dbReference>
<evidence type="ECO:0000313" key="2">
    <source>
        <dbReference type="EMBL" id="MFE3872756.1"/>
    </source>
</evidence>
<evidence type="ECO:0000313" key="3">
    <source>
        <dbReference type="Proteomes" id="UP001600107"/>
    </source>
</evidence>
<proteinExistence type="predicted"/>
<keyword evidence="1" id="KW-0812">Transmembrane</keyword>